<protein>
    <submittedName>
        <fullName evidence="10">Transforming acidic coiled-coil-containing protein 3-like</fullName>
    </submittedName>
</protein>
<evidence type="ECO:0000259" key="9">
    <source>
        <dbReference type="Pfam" id="PF05010"/>
    </source>
</evidence>
<keyword evidence="3" id="KW-0963">Cytoplasm</keyword>
<keyword evidence="6" id="KW-0206">Cytoskeleton</keyword>
<comment type="subcellular location">
    <subcellularLocation>
        <location evidence="1">Cytoplasm</location>
        <location evidence="1">Cytoskeleton</location>
    </subcellularLocation>
</comment>
<evidence type="ECO:0000256" key="2">
    <source>
        <dbReference type="ARBA" id="ARBA00009423"/>
    </source>
</evidence>
<feature type="domain" description="Transforming acidic coiled-coil-containing protein C-terminal" evidence="9">
    <location>
        <begin position="763"/>
        <end position="963"/>
    </location>
</feature>
<evidence type="ECO:0000256" key="6">
    <source>
        <dbReference type="ARBA" id="ARBA00023212"/>
    </source>
</evidence>
<feature type="region of interest" description="Disordered" evidence="8">
    <location>
        <begin position="326"/>
        <end position="473"/>
    </location>
</feature>
<evidence type="ECO:0000313" key="11">
    <source>
        <dbReference type="Proteomes" id="UP001369086"/>
    </source>
</evidence>
<dbReference type="PANTHER" id="PTHR13924">
    <property type="entry name" value="TRANSFORMING ACIDIC COILED-COIL CONTAINING PROTEIN 1/2"/>
    <property type="match status" value="1"/>
</dbReference>
<evidence type="ECO:0000313" key="10">
    <source>
        <dbReference type="EMBL" id="KAK6493478.1"/>
    </source>
</evidence>
<reference evidence="10 11" key="1">
    <citation type="submission" date="2021-05" db="EMBL/GenBank/DDBJ databases">
        <authorList>
            <person name="Zahm M."/>
            <person name="Klopp C."/>
            <person name="Cabau C."/>
            <person name="Kuhl H."/>
            <person name="Suciu R."/>
            <person name="Ciorpac M."/>
            <person name="Holostenco D."/>
            <person name="Gessner J."/>
            <person name="Wuertz S."/>
            <person name="Hohne C."/>
            <person name="Stock M."/>
            <person name="Gislard M."/>
            <person name="Lluch J."/>
            <person name="Milhes M."/>
            <person name="Lampietro C."/>
            <person name="Lopez Roques C."/>
            <person name="Donnadieu C."/>
            <person name="Du K."/>
            <person name="Schartl M."/>
            <person name="Guiguen Y."/>
        </authorList>
    </citation>
    <scope>NUCLEOTIDE SEQUENCE [LARGE SCALE GENOMIC DNA]</scope>
    <source>
        <strain evidence="10">Hh-F2</strain>
        <tissue evidence="10">Blood</tissue>
    </source>
</reference>
<dbReference type="PANTHER" id="PTHR13924:SF4">
    <property type="entry name" value="TRANSFORMING ACIDIC COILED-COIL-CONTAINING PROTEIN 3"/>
    <property type="match status" value="1"/>
</dbReference>
<feature type="coiled-coil region" evidence="7">
    <location>
        <begin position="765"/>
        <end position="852"/>
    </location>
</feature>
<dbReference type="InterPro" id="IPR039915">
    <property type="entry name" value="TACC"/>
</dbReference>
<sequence>MRLCRSYNCTRKLRMSLIAVNDENLGVDPSSNHASSETCDFLCLSQPTGRPSILRLSQKENVPLKSLIKGVKVCFQTPVRDPVTHKIVSQASKLENSFTLDDCTKALEKLSLETNQAKTADTVHIENKEKNQENANEEVPYPDDELPVQSKGAYTIDFDHLDSINPFKSGSQLGNSLPNIGYSPVKVSKSQEQNKSPVKVTSPEKPLPENITRSELSLEDTLPVTPRLDNSVPEIELQQLVKTADNTDSPVSVKDTSGTDLSNDVFGEDAEVIVPKAHYNLDLDNLNMINPFSSSSNVNNSPPPAIGSYNLDIDVDSINPFKCRGSTLQNSPIGDGSKTPIERSSLAKDVPEKLECNKPPTGECPPMQDEPVHLEANRPITETYPPVKDEPVKETNKLPAENSPPMKEQPMKLEFNFDDDSKAKKKPPKNFGKRPPGAKLSAKKPKAPSEIIEPPKLQEVSDKPADDDIPLPKASYNFDFDKFNDPNFNPFGTGIKINSSPKLDAKATPGAPAEEKAEVAPQEVSELPKLELDEKTVKDESSAVPMSAKVPTLTESTAPAAEDVVPEPPSNNPPAIKEDKLALGNENLTMEIPVTQPEWIMQRSAAESFMNCTVSNHDITTDESFRPGTEFLASGFNEPVDYLEQFGTSMFKESALRKQSLYLKFDPLLKDSPKKSLPAMCNGIPLPCSVLSRFGEVWDLPAGVENKVQSEQKPEELNILETSPVAMTAPLVPGVPSALHSLVSDFPLPTSRAEDAIIEVLKYSQKDMDAAIEEVRRQVQEKEKVIDEWQDKYNKLRTDYTIMETIVAEFESTIAQIVDDGQKQKVAAKAEIQKVSEEKQQLLLDLSSMETSFSDLFKRFDKQKEAMEGYKTNEETLKRCAQDYLARIKKEEQRYQTLKAHAEEKIGLANEEIAQVRTKYKAETAALQATLRREQMKIQSLDRSLEQKAKENEELTKLCDELIMNVQKGGARQ</sequence>
<name>A0ABR1A8P9_HUSHU</name>
<accession>A0ABR1A8P9</accession>
<feature type="compositionally biased region" description="Basic and acidic residues" evidence="8">
    <location>
        <begin position="526"/>
        <end position="541"/>
    </location>
</feature>
<evidence type="ECO:0000256" key="8">
    <source>
        <dbReference type="SAM" id="MobiDB-lite"/>
    </source>
</evidence>
<comment type="similarity">
    <text evidence="2">Belongs to the TACC family.</text>
</comment>
<organism evidence="10 11">
    <name type="scientific">Huso huso</name>
    <name type="common">Beluga</name>
    <name type="synonym">Acipenser huso</name>
    <dbReference type="NCBI Taxonomy" id="61971"/>
    <lineage>
        <taxon>Eukaryota</taxon>
        <taxon>Metazoa</taxon>
        <taxon>Chordata</taxon>
        <taxon>Craniata</taxon>
        <taxon>Vertebrata</taxon>
        <taxon>Euteleostomi</taxon>
        <taxon>Actinopterygii</taxon>
        <taxon>Chondrostei</taxon>
        <taxon>Acipenseriformes</taxon>
        <taxon>Acipenseridae</taxon>
        <taxon>Huso</taxon>
    </lineage>
</organism>
<evidence type="ECO:0000256" key="5">
    <source>
        <dbReference type="ARBA" id="ARBA00023054"/>
    </source>
</evidence>
<feature type="compositionally biased region" description="Basic residues" evidence="8">
    <location>
        <begin position="423"/>
        <end position="432"/>
    </location>
</feature>
<feature type="region of interest" description="Disordered" evidence="8">
    <location>
        <begin position="187"/>
        <end position="208"/>
    </location>
</feature>
<comment type="caution">
    <text evidence="10">The sequence shown here is derived from an EMBL/GenBank/DDBJ whole genome shotgun (WGS) entry which is preliminary data.</text>
</comment>
<feature type="coiled-coil region" evidence="7">
    <location>
        <begin position="881"/>
        <end position="965"/>
    </location>
</feature>
<keyword evidence="11" id="KW-1185">Reference proteome</keyword>
<evidence type="ECO:0000256" key="1">
    <source>
        <dbReference type="ARBA" id="ARBA00004245"/>
    </source>
</evidence>
<dbReference type="InterPro" id="IPR057663">
    <property type="entry name" value="TACC3_Aurora-A_bind"/>
</dbReference>
<gene>
    <name evidence="10" type="ORF">HHUSO_G3079</name>
</gene>
<keyword evidence="5 7" id="KW-0175">Coiled coil</keyword>
<proteinExistence type="inferred from homology"/>
<dbReference type="Gene3D" id="1.20.5.1700">
    <property type="match status" value="1"/>
</dbReference>
<dbReference type="Proteomes" id="UP001369086">
    <property type="component" value="Unassembled WGS sequence"/>
</dbReference>
<feature type="compositionally biased region" description="Basic and acidic residues" evidence="8">
    <location>
        <begin position="387"/>
        <end position="396"/>
    </location>
</feature>
<dbReference type="Pfam" id="PF25777">
    <property type="entry name" value="Aurora-A_bind_TACC3"/>
    <property type="match status" value="1"/>
</dbReference>
<dbReference type="EMBL" id="JAHFZB010000002">
    <property type="protein sequence ID" value="KAK6493478.1"/>
    <property type="molecule type" value="Genomic_DNA"/>
</dbReference>
<evidence type="ECO:0000256" key="3">
    <source>
        <dbReference type="ARBA" id="ARBA00022490"/>
    </source>
</evidence>
<dbReference type="InterPro" id="IPR007707">
    <property type="entry name" value="TACC_C"/>
</dbReference>
<keyword evidence="4" id="KW-0597">Phosphoprotein</keyword>
<evidence type="ECO:0000256" key="7">
    <source>
        <dbReference type="SAM" id="Coils"/>
    </source>
</evidence>
<dbReference type="Pfam" id="PF05010">
    <property type="entry name" value="TACC_C"/>
    <property type="match status" value="1"/>
</dbReference>
<feature type="region of interest" description="Disordered" evidence="8">
    <location>
        <begin position="495"/>
        <end position="573"/>
    </location>
</feature>
<evidence type="ECO:0000256" key="4">
    <source>
        <dbReference type="ARBA" id="ARBA00022553"/>
    </source>
</evidence>
<feature type="compositionally biased region" description="Basic and acidic residues" evidence="8">
    <location>
        <begin position="345"/>
        <end position="356"/>
    </location>
</feature>